<accession>A0A840UU66</accession>
<dbReference type="RefSeq" id="WP_205240173.1">
    <property type="nucleotide sequence ID" value="NZ_JAFFQB010000008.1"/>
</dbReference>
<dbReference type="EMBL" id="JACHEO010000010">
    <property type="protein sequence ID" value="MBB5348313.1"/>
    <property type="molecule type" value="Genomic_DNA"/>
</dbReference>
<dbReference type="AlphaFoldDB" id="A0A840UU66"/>
<protein>
    <submittedName>
        <fullName evidence="1">Uncharacterized protein</fullName>
    </submittedName>
</protein>
<gene>
    <name evidence="1" type="ORF">HNQ81_002044</name>
</gene>
<evidence type="ECO:0000313" key="1">
    <source>
        <dbReference type="EMBL" id="MBB5348313.1"/>
    </source>
</evidence>
<reference evidence="1 2" key="1">
    <citation type="submission" date="2020-08" db="EMBL/GenBank/DDBJ databases">
        <title>Genomic Encyclopedia of Type Strains, Phase IV (KMG-IV): sequencing the most valuable type-strain genomes for metagenomic binning, comparative biology and taxonomic classification.</title>
        <authorList>
            <person name="Goeker M."/>
        </authorList>
    </citation>
    <scope>NUCLEOTIDE SEQUENCE [LARGE SCALE GENOMIC DNA]</scope>
    <source>
        <strain evidence="1 2">DSM 28570</strain>
    </source>
</reference>
<name>A0A840UU66_9BACT</name>
<proteinExistence type="predicted"/>
<sequence length="74" mass="8664">MNKEGAEAIARDYFNTRIKLEFFSKLPTGLYRFNPEDEILFRFDLFETPHLGDSKYVAVSKVTRQARYVGRIGE</sequence>
<dbReference type="Proteomes" id="UP000539642">
    <property type="component" value="Unassembled WGS sequence"/>
</dbReference>
<comment type="caution">
    <text evidence="1">The sequence shown here is derived from an EMBL/GenBank/DDBJ whole genome shotgun (WGS) entry which is preliminary data.</text>
</comment>
<organism evidence="1 2">
    <name type="scientific">Desulfoprunum benzoelyticum</name>
    <dbReference type="NCBI Taxonomy" id="1506996"/>
    <lineage>
        <taxon>Bacteria</taxon>
        <taxon>Pseudomonadati</taxon>
        <taxon>Thermodesulfobacteriota</taxon>
        <taxon>Desulfobulbia</taxon>
        <taxon>Desulfobulbales</taxon>
        <taxon>Desulfobulbaceae</taxon>
        <taxon>Desulfoprunum</taxon>
    </lineage>
</organism>
<keyword evidence="2" id="KW-1185">Reference proteome</keyword>
<evidence type="ECO:0000313" key="2">
    <source>
        <dbReference type="Proteomes" id="UP000539642"/>
    </source>
</evidence>